<gene>
    <name evidence="2" type="ORF">DM484_17170</name>
</gene>
<name>A0A2W4QYX8_9GAMM</name>
<evidence type="ECO:0000259" key="1">
    <source>
        <dbReference type="PROSITE" id="PS50043"/>
    </source>
</evidence>
<dbReference type="InterPro" id="IPR000792">
    <property type="entry name" value="Tscrpt_reg_LuxR_C"/>
</dbReference>
<dbReference type="Proteomes" id="UP000249396">
    <property type="component" value="Unassembled WGS sequence"/>
</dbReference>
<proteinExistence type="predicted"/>
<feature type="domain" description="HTH luxR-type" evidence="1">
    <location>
        <begin position="1"/>
        <end position="37"/>
    </location>
</feature>
<feature type="non-terminal residue" evidence="2">
    <location>
        <position position="1"/>
    </location>
</feature>
<dbReference type="SUPFAM" id="SSF46894">
    <property type="entry name" value="C-terminal effector domain of the bipartite response regulators"/>
    <property type="match status" value="1"/>
</dbReference>
<evidence type="ECO:0000313" key="2">
    <source>
        <dbReference type="EMBL" id="PZN76156.1"/>
    </source>
</evidence>
<organism evidence="2 3">
    <name type="scientific">Candidatus Methylumidiphilus alinenensis</name>
    <dbReference type="NCBI Taxonomy" id="2202197"/>
    <lineage>
        <taxon>Bacteria</taxon>
        <taxon>Pseudomonadati</taxon>
        <taxon>Pseudomonadota</taxon>
        <taxon>Gammaproteobacteria</taxon>
        <taxon>Methylococcales</taxon>
        <taxon>Candidatus Methylumidiphilus</taxon>
    </lineage>
</organism>
<dbReference type="InterPro" id="IPR016032">
    <property type="entry name" value="Sig_transdc_resp-reg_C-effctor"/>
</dbReference>
<dbReference type="EMBL" id="QJPH01000365">
    <property type="protein sequence ID" value="PZN76156.1"/>
    <property type="molecule type" value="Genomic_DNA"/>
</dbReference>
<dbReference type="AlphaFoldDB" id="A0A2W4QYX8"/>
<dbReference type="Gene3D" id="1.10.10.10">
    <property type="entry name" value="Winged helix-like DNA-binding domain superfamily/Winged helix DNA-binding domain"/>
    <property type="match status" value="1"/>
</dbReference>
<dbReference type="GO" id="GO:0006355">
    <property type="term" value="P:regulation of DNA-templated transcription"/>
    <property type="evidence" value="ECO:0007669"/>
    <property type="project" value="InterPro"/>
</dbReference>
<dbReference type="GO" id="GO:0003677">
    <property type="term" value="F:DNA binding"/>
    <property type="evidence" value="ECO:0007669"/>
    <property type="project" value="UniProtKB-KW"/>
</dbReference>
<protein>
    <submittedName>
        <fullName evidence="2">DNA-binding response regulator</fullName>
    </submittedName>
</protein>
<evidence type="ECO:0000313" key="3">
    <source>
        <dbReference type="Proteomes" id="UP000249396"/>
    </source>
</evidence>
<dbReference type="InterPro" id="IPR036388">
    <property type="entry name" value="WH-like_DNA-bd_sf"/>
</dbReference>
<comment type="caution">
    <text evidence="2">The sequence shown here is derived from an EMBL/GenBank/DDBJ whole genome shotgun (WGS) entry which is preliminary data.</text>
</comment>
<sequence length="39" mass="4527">KALDRSPNTISTLRKRILDKMDMKNNSELAHYAINNQLI</sequence>
<keyword evidence="2" id="KW-0238">DNA-binding</keyword>
<dbReference type="PROSITE" id="PS50043">
    <property type="entry name" value="HTH_LUXR_2"/>
    <property type="match status" value="1"/>
</dbReference>
<accession>A0A2W4QYX8</accession>
<reference evidence="2 3" key="1">
    <citation type="journal article" date="2018" name="Aquat. Microb. Ecol.">
        <title>Gammaproteobacterial methanotrophs dominate.</title>
        <authorList>
            <person name="Rissanen A.J."/>
            <person name="Saarenheimo J."/>
            <person name="Tiirola M."/>
            <person name="Peura S."/>
            <person name="Aalto S.L."/>
            <person name="Karvinen A."/>
            <person name="Nykanen H."/>
        </authorList>
    </citation>
    <scope>NUCLEOTIDE SEQUENCE [LARGE SCALE GENOMIC DNA]</scope>
    <source>
        <strain evidence="2">AMbin10</strain>
    </source>
</reference>